<evidence type="ECO:0000256" key="1">
    <source>
        <dbReference type="ARBA" id="ARBA00004651"/>
    </source>
</evidence>
<dbReference type="OrthoDB" id="3298527at2"/>
<feature type="domain" description="Cardiolipin synthase N-terminal" evidence="7">
    <location>
        <begin position="37"/>
        <end position="79"/>
    </location>
</feature>
<dbReference type="Proteomes" id="UP000023703">
    <property type="component" value="Chromosome"/>
</dbReference>
<sequence>MQYTLAAVTNSDGSLSNGWAIALLVVIAVIALAILAFVIAAIVSVVTSDVLAGGGKAVWILLILAFPILGAALWFLWGRTGQFTKNDAALQPR</sequence>
<name>X5EA49_9CORY</name>
<proteinExistence type="predicted"/>
<keyword evidence="5 6" id="KW-0472">Membrane</keyword>
<protein>
    <submittedName>
        <fullName evidence="8">Putative membrane protein</fullName>
    </submittedName>
</protein>
<evidence type="ECO:0000256" key="2">
    <source>
        <dbReference type="ARBA" id="ARBA00022475"/>
    </source>
</evidence>
<evidence type="ECO:0000256" key="4">
    <source>
        <dbReference type="ARBA" id="ARBA00022989"/>
    </source>
</evidence>
<reference evidence="8 9" key="1">
    <citation type="journal article" date="2015" name="Int. J. Syst. Evol. Microbiol.">
        <title>Revisiting Corynebacterium glyciniphilum (ex Kubota et al., 1972) sp. nov., nom. rev., isolated from putrefied banana.</title>
        <authorList>
            <person name="Al-Dilaimi A."/>
            <person name="Bednarz H."/>
            <person name="Lomker A."/>
            <person name="Niehaus K."/>
            <person name="Kalinowski J."/>
            <person name="Ruckert C."/>
        </authorList>
    </citation>
    <scope>NUCLEOTIDE SEQUENCE [LARGE SCALE GENOMIC DNA]</scope>
    <source>
        <strain evidence="8">AJ 3170</strain>
    </source>
</reference>
<feature type="transmembrane region" description="Helical" evidence="6">
    <location>
        <begin position="58"/>
        <end position="77"/>
    </location>
</feature>
<dbReference type="GO" id="GO:0005886">
    <property type="term" value="C:plasma membrane"/>
    <property type="evidence" value="ECO:0007669"/>
    <property type="project" value="UniProtKB-SubCell"/>
</dbReference>
<dbReference type="EMBL" id="CP006842">
    <property type="protein sequence ID" value="AHW63531.1"/>
    <property type="molecule type" value="Genomic_DNA"/>
</dbReference>
<keyword evidence="3 6" id="KW-0812">Transmembrane</keyword>
<dbReference type="AlphaFoldDB" id="X5EA49"/>
<dbReference type="InterPro" id="IPR027379">
    <property type="entry name" value="CLS_N"/>
</dbReference>
<accession>X5EA49</accession>
<evidence type="ECO:0000256" key="3">
    <source>
        <dbReference type="ARBA" id="ARBA00022692"/>
    </source>
</evidence>
<comment type="subcellular location">
    <subcellularLocation>
        <location evidence="1">Cell membrane</location>
        <topology evidence="1">Multi-pass membrane protein</topology>
    </subcellularLocation>
</comment>
<keyword evidence="2" id="KW-1003">Cell membrane</keyword>
<keyword evidence="4 6" id="KW-1133">Transmembrane helix</keyword>
<dbReference type="HOGENOM" id="CLU_176001_4_1_11"/>
<feature type="transmembrane region" description="Helical" evidence="6">
    <location>
        <begin position="20"/>
        <end position="46"/>
    </location>
</feature>
<evidence type="ECO:0000259" key="7">
    <source>
        <dbReference type="Pfam" id="PF13396"/>
    </source>
</evidence>
<dbReference type="STRING" id="1404245.CGLY_05415"/>
<evidence type="ECO:0000256" key="6">
    <source>
        <dbReference type="SAM" id="Phobius"/>
    </source>
</evidence>
<dbReference type="KEGG" id="cgy:CGLY_05415"/>
<dbReference type="RefSeq" id="WP_052539724.1">
    <property type="nucleotide sequence ID" value="NZ_CP006842.1"/>
</dbReference>
<evidence type="ECO:0000313" key="8">
    <source>
        <dbReference type="EMBL" id="AHW63531.1"/>
    </source>
</evidence>
<gene>
    <name evidence="8" type="ORF">CGLY_05415</name>
</gene>
<evidence type="ECO:0000256" key="5">
    <source>
        <dbReference type="ARBA" id="ARBA00023136"/>
    </source>
</evidence>
<organism evidence="8 9">
    <name type="scientific">Corynebacterium glyciniphilum AJ 3170</name>
    <dbReference type="NCBI Taxonomy" id="1404245"/>
    <lineage>
        <taxon>Bacteria</taxon>
        <taxon>Bacillati</taxon>
        <taxon>Actinomycetota</taxon>
        <taxon>Actinomycetes</taxon>
        <taxon>Mycobacteriales</taxon>
        <taxon>Corynebacteriaceae</taxon>
        <taxon>Corynebacterium</taxon>
    </lineage>
</organism>
<evidence type="ECO:0000313" key="9">
    <source>
        <dbReference type="Proteomes" id="UP000023703"/>
    </source>
</evidence>
<dbReference type="Pfam" id="PF13396">
    <property type="entry name" value="PLDc_N"/>
    <property type="match status" value="1"/>
</dbReference>
<keyword evidence="9" id="KW-1185">Reference proteome</keyword>